<organism evidence="1 2">
    <name type="scientific">Seiridium unicorne</name>
    <dbReference type="NCBI Taxonomy" id="138068"/>
    <lineage>
        <taxon>Eukaryota</taxon>
        <taxon>Fungi</taxon>
        <taxon>Dikarya</taxon>
        <taxon>Ascomycota</taxon>
        <taxon>Pezizomycotina</taxon>
        <taxon>Sordariomycetes</taxon>
        <taxon>Xylariomycetidae</taxon>
        <taxon>Amphisphaeriales</taxon>
        <taxon>Sporocadaceae</taxon>
        <taxon>Seiridium</taxon>
    </lineage>
</organism>
<keyword evidence="2" id="KW-1185">Reference proteome</keyword>
<protein>
    <submittedName>
        <fullName evidence="1">Uncharacterized protein</fullName>
    </submittedName>
</protein>
<comment type="caution">
    <text evidence="1">The sequence shown here is derived from an EMBL/GenBank/DDBJ whole genome shotgun (WGS) entry which is preliminary data.</text>
</comment>
<sequence>MGYIYFINKKVYYKY</sequence>
<dbReference type="Proteomes" id="UP001408356">
    <property type="component" value="Unassembled WGS sequence"/>
</dbReference>
<accession>A0ABR2VB68</accession>
<proteinExistence type="predicted"/>
<evidence type="ECO:0000313" key="1">
    <source>
        <dbReference type="EMBL" id="KAK9423720.1"/>
    </source>
</evidence>
<gene>
    <name evidence="1" type="ORF">SUNI508_13925</name>
</gene>
<reference evidence="1 2" key="1">
    <citation type="journal article" date="2024" name="J. Plant Pathol.">
        <title>Sequence and assembly of the genome of Seiridium unicorne, isolate CBS 538.82, causal agent of cypress canker disease.</title>
        <authorList>
            <person name="Scali E."/>
            <person name="Rocca G.D."/>
            <person name="Danti R."/>
            <person name="Garbelotto M."/>
            <person name="Barberini S."/>
            <person name="Baroncelli R."/>
            <person name="Emiliani G."/>
        </authorList>
    </citation>
    <scope>NUCLEOTIDE SEQUENCE [LARGE SCALE GENOMIC DNA]</scope>
    <source>
        <strain evidence="1 2">BM-138-508</strain>
    </source>
</reference>
<evidence type="ECO:0000313" key="2">
    <source>
        <dbReference type="Proteomes" id="UP001408356"/>
    </source>
</evidence>
<name>A0ABR2VB68_9PEZI</name>
<dbReference type="EMBL" id="JARVKF010000060">
    <property type="protein sequence ID" value="KAK9423720.1"/>
    <property type="molecule type" value="Genomic_DNA"/>
</dbReference>